<gene>
    <name evidence="3" type="ORF">R3P38DRAFT_2584970</name>
</gene>
<evidence type="ECO:0000313" key="3">
    <source>
        <dbReference type="EMBL" id="KAK6972158.1"/>
    </source>
</evidence>
<dbReference type="AlphaFoldDB" id="A0AAV9Z6W6"/>
<sequence length="574" mass="62385">MQSTTTSSKHIQGQSPSLPILNLNPAKNTRSNSEASYELITLSDALVNGDEPSINCRVVNGFDLDLFILFVNGGLALCWGLALLVFQTGVVPVNWSLSKIGQNHLVITNVIITGFATAFTMHLNFAINSAVRECAAMAALAGLNLQQWHMLQAMAQVGFKPPFEAHKHWLLTAVWLIVVAGMGAHTTSQVAILQPEYWIDHVMFNDSMPCGIDPQNLTLNSVLLPQPDFDRLAFQFGMQLGNYYDQVAANTTTAAGRNIYVKDNFAYGGLGGLINGRQQVSGAEIIARCGSNDNGSYPNTPLWRPLVDLWADAFPQHNLPSVDVKNGIGLFSSEDNIISSTQASVASGPNFTLSDGQVGLYGLVNATGSGGVLTVDSGSRMVGCVWTVQPKLVFNQRINWTFVAIPQETINATTVPFPVGRGVLSTIQGMAAAVQHGAHLTHTPFSSHSVDMHIMLQTLLADALKAVFTTYTQYSRGLDETKTGAGLCFSGNRTDQIHWRFGNQYYLGWISIVCSIVFGLIVLLVVVYLRSKPRVKKIDLLQVADAFTLGVYAIDKDIDHRQMLSLQHGRMASL</sequence>
<feature type="transmembrane region" description="Helical" evidence="2">
    <location>
        <begin position="169"/>
        <end position="186"/>
    </location>
</feature>
<evidence type="ECO:0000256" key="2">
    <source>
        <dbReference type="SAM" id="Phobius"/>
    </source>
</evidence>
<feature type="transmembrane region" description="Helical" evidence="2">
    <location>
        <begin position="66"/>
        <end position="86"/>
    </location>
</feature>
<evidence type="ECO:0000256" key="1">
    <source>
        <dbReference type="SAM" id="MobiDB-lite"/>
    </source>
</evidence>
<feature type="region of interest" description="Disordered" evidence="1">
    <location>
        <begin position="1"/>
        <end position="24"/>
    </location>
</feature>
<keyword evidence="2" id="KW-0472">Membrane</keyword>
<keyword evidence="2" id="KW-1133">Transmembrane helix</keyword>
<proteinExistence type="predicted"/>
<feature type="compositionally biased region" description="Polar residues" evidence="1">
    <location>
        <begin position="1"/>
        <end position="17"/>
    </location>
</feature>
<feature type="transmembrane region" description="Helical" evidence="2">
    <location>
        <begin position="106"/>
        <end position="127"/>
    </location>
</feature>
<name>A0AAV9Z6W6_9AGAR</name>
<dbReference type="Proteomes" id="UP001362999">
    <property type="component" value="Unassembled WGS sequence"/>
</dbReference>
<comment type="caution">
    <text evidence="3">The sequence shown here is derived from an EMBL/GenBank/DDBJ whole genome shotgun (WGS) entry which is preliminary data.</text>
</comment>
<organism evidence="3 4">
    <name type="scientific">Favolaschia claudopus</name>
    <dbReference type="NCBI Taxonomy" id="2862362"/>
    <lineage>
        <taxon>Eukaryota</taxon>
        <taxon>Fungi</taxon>
        <taxon>Dikarya</taxon>
        <taxon>Basidiomycota</taxon>
        <taxon>Agaricomycotina</taxon>
        <taxon>Agaricomycetes</taxon>
        <taxon>Agaricomycetidae</taxon>
        <taxon>Agaricales</taxon>
        <taxon>Marasmiineae</taxon>
        <taxon>Mycenaceae</taxon>
        <taxon>Favolaschia</taxon>
    </lineage>
</organism>
<dbReference type="EMBL" id="JAWWNJ010000192">
    <property type="protein sequence ID" value="KAK6972158.1"/>
    <property type="molecule type" value="Genomic_DNA"/>
</dbReference>
<keyword evidence="4" id="KW-1185">Reference proteome</keyword>
<feature type="transmembrane region" description="Helical" evidence="2">
    <location>
        <begin position="506"/>
        <end position="529"/>
    </location>
</feature>
<accession>A0AAV9Z6W6</accession>
<keyword evidence="2" id="KW-0812">Transmembrane</keyword>
<protein>
    <submittedName>
        <fullName evidence="3">Uncharacterized protein</fullName>
    </submittedName>
</protein>
<reference evidence="3 4" key="1">
    <citation type="journal article" date="2024" name="J Genomics">
        <title>Draft genome sequencing and assembly of Favolaschia claudopus CIRM-BRFM 2984 isolated from oak limbs.</title>
        <authorList>
            <person name="Navarro D."/>
            <person name="Drula E."/>
            <person name="Chaduli D."/>
            <person name="Cazenave R."/>
            <person name="Ahrendt S."/>
            <person name="Wang J."/>
            <person name="Lipzen A."/>
            <person name="Daum C."/>
            <person name="Barry K."/>
            <person name="Grigoriev I.V."/>
            <person name="Favel A."/>
            <person name="Rosso M.N."/>
            <person name="Martin F."/>
        </authorList>
    </citation>
    <scope>NUCLEOTIDE SEQUENCE [LARGE SCALE GENOMIC DNA]</scope>
    <source>
        <strain evidence="3 4">CIRM-BRFM 2984</strain>
    </source>
</reference>
<evidence type="ECO:0000313" key="4">
    <source>
        <dbReference type="Proteomes" id="UP001362999"/>
    </source>
</evidence>